<dbReference type="Pfam" id="PF13279">
    <property type="entry name" value="4HBT_2"/>
    <property type="match status" value="1"/>
</dbReference>
<evidence type="ECO:0000313" key="1">
    <source>
        <dbReference type="EMBL" id="MBE3638978.1"/>
    </source>
</evidence>
<dbReference type="Proteomes" id="UP000609121">
    <property type="component" value="Unassembled WGS sequence"/>
</dbReference>
<dbReference type="EMBL" id="JACVXA010000036">
    <property type="protein sequence ID" value="MBE3638978.1"/>
    <property type="molecule type" value="Genomic_DNA"/>
</dbReference>
<gene>
    <name evidence="1" type="ORF">ICN82_12270</name>
</gene>
<dbReference type="InterPro" id="IPR051490">
    <property type="entry name" value="THEM6_lcsJ_thioesterase"/>
</dbReference>
<sequence>MYPFIRMAVDLWVFRKAPPLSPLEPHSTTHHVWPWDLDIFLELNNGRTLTLYDVARVVQARRAGLWETLKREGWGMTVAGLSVRYRRRVRVFQKVESRVRLVAWDARFFYLDQSMWRKGECTSQILVRIAVTGEAGIVPTDRVLDAMAYRGRKPEAPDWVQAWIEAEAARPWPPQ</sequence>
<keyword evidence="2" id="KW-1185">Reference proteome</keyword>
<dbReference type="AlphaFoldDB" id="A0A8J6YZX8"/>
<dbReference type="RefSeq" id="WP_193183170.1">
    <property type="nucleotide sequence ID" value="NZ_JACVXA010000036.1"/>
</dbReference>
<dbReference type="PANTHER" id="PTHR12475:SF4">
    <property type="entry name" value="PROTEIN THEM6"/>
    <property type="match status" value="1"/>
</dbReference>
<evidence type="ECO:0000313" key="2">
    <source>
        <dbReference type="Proteomes" id="UP000609121"/>
    </source>
</evidence>
<accession>A0A8J6YZX8</accession>
<proteinExistence type="predicted"/>
<dbReference type="Gene3D" id="3.10.129.10">
    <property type="entry name" value="Hotdog Thioesterase"/>
    <property type="match status" value="1"/>
</dbReference>
<protein>
    <submittedName>
        <fullName evidence="1">Thioesterase family protein</fullName>
    </submittedName>
</protein>
<dbReference type="PANTHER" id="PTHR12475">
    <property type="match status" value="1"/>
</dbReference>
<organism evidence="1 2">
    <name type="scientific">Mangrovicoccus algicola</name>
    <dbReference type="NCBI Taxonomy" id="2771008"/>
    <lineage>
        <taxon>Bacteria</taxon>
        <taxon>Pseudomonadati</taxon>
        <taxon>Pseudomonadota</taxon>
        <taxon>Alphaproteobacteria</taxon>
        <taxon>Rhodobacterales</taxon>
        <taxon>Paracoccaceae</taxon>
        <taxon>Mangrovicoccus</taxon>
    </lineage>
</organism>
<name>A0A8J6YZX8_9RHOB</name>
<dbReference type="CDD" id="cd00586">
    <property type="entry name" value="4HBT"/>
    <property type="match status" value="1"/>
</dbReference>
<comment type="caution">
    <text evidence="1">The sequence shown here is derived from an EMBL/GenBank/DDBJ whole genome shotgun (WGS) entry which is preliminary data.</text>
</comment>
<reference evidence="1" key="1">
    <citation type="submission" date="2020-09" db="EMBL/GenBank/DDBJ databases">
        <title>A novel bacterium of genus Mangrovicoccus, isolated from South China Sea.</title>
        <authorList>
            <person name="Huang H."/>
            <person name="Mo K."/>
            <person name="Hu Y."/>
        </authorList>
    </citation>
    <scope>NUCLEOTIDE SEQUENCE</scope>
    <source>
        <strain evidence="1">HB182678</strain>
    </source>
</reference>
<dbReference type="InterPro" id="IPR029069">
    <property type="entry name" value="HotDog_dom_sf"/>
</dbReference>
<dbReference type="SUPFAM" id="SSF54637">
    <property type="entry name" value="Thioesterase/thiol ester dehydrase-isomerase"/>
    <property type="match status" value="1"/>
</dbReference>